<dbReference type="Pfam" id="PF00753">
    <property type="entry name" value="Lactamase_B"/>
    <property type="match status" value="1"/>
</dbReference>
<gene>
    <name evidence="6" type="ORF">DL796_10905</name>
</gene>
<dbReference type="SUPFAM" id="SSF56281">
    <property type="entry name" value="Metallo-hydrolase/oxidoreductase"/>
    <property type="match status" value="1"/>
</dbReference>
<evidence type="ECO:0000256" key="1">
    <source>
        <dbReference type="ARBA" id="ARBA00007749"/>
    </source>
</evidence>
<dbReference type="CDD" id="cd16281">
    <property type="entry name" value="metallo-hydrolase-like_MBL-fold"/>
    <property type="match status" value="1"/>
</dbReference>
<evidence type="ECO:0000313" key="7">
    <source>
        <dbReference type="Proteomes" id="UP000247689"/>
    </source>
</evidence>
<accession>A0A318D9I2</accession>
<keyword evidence="2" id="KW-0479">Metal-binding</keyword>
<organism evidence="6 7">
    <name type="scientific">Kangiella spongicola</name>
    <dbReference type="NCBI Taxonomy" id="796379"/>
    <lineage>
        <taxon>Bacteria</taxon>
        <taxon>Pseudomonadati</taxon>
        <taxon>Pseudomonadota</taxon>
        <taxon>Gammaproteobacteria</taxon>
        <taxon>Kangiellales</taxon>
        <taxon>Kangiellaceae</taxon>
        <taxon>Kangiella</taxon>
    </lineage>
</organism>
<dbReference type="SMART" id="SM00849">
    <property type="entry name" value="Lactamase_B"/>
    <property type="match status" value="1"/>
</dbReference>
<dbReference type="AlphaFoldDB" id="A0A318D9I2"/>
<evidence type="ECO:0000313" key="6">
    <source>
        <dbReference type="EMBL" id="PXF62819.1"/>
    </source>
</evidence>
<dbReference type="PANTHER" id="PTHR42978:SF6">
    <property type="entry name" value="QUORUM-QUENCHING LACTONASE YTNP-RELATED"/>
    <property type="match status" value="1"/>
</dbReference>
<dbReference type="PANTHER" id="PTHR42978">
    <property type="entry name" value="QUORUM-QUENCHING LACTONASE YTNP-RELATED-RELATED"/>
    <property type="match status" value="1"/>
</dbReference>
<sequence>MSHSSSSKTFYSINGNSQKLDGGAMFGNAPKALWQRWVEVDELNRIDLVCRAMLVQDGDKTILFETGIGAFFEPKYKDRYGVQESHHVLLDSLKEAGFSHEDIDIVVLSHMHFDHVGGLLTRWQEDKAPELLFPNAQFVVGQEAWERALNPHPRDRASFIPGLTDLLLDTNRLHIIKTNQEGTAESCSLLGSDYSFHISNGHTPGMLITEVATPTGPVVFAADLIPGAPWMHLPITMGYDRFPENLIDEKKRLLDSLKERKGKVFLTHDPEVALADVGINEKGKYFADNPLKQVVKKAL</sequence>
<dbReference type="Proteomes" id="UP000247689">
    <property type="component" value="Unassembled WGS sequence"/>
</dbReference>
<dbReference type="InterPro" id="IPR001279">
    <property type="entry name" value="Metallo-B-lactamas"/>
</dbReference>
<keyword evidence="4" id="KW-0862">Zinc</keyword>
<dbReference type="EMBL" id="QICH01000003">
    <property type="protein sequence ID" value="PXF62819.1"/>
    <property type="molecule type" value="Genomic_DNA"/>
</dbReference>
<evidence type="ECO:0000256" key="4">
    <source>
        <dbReference type="ARBA" id="ARBA00022833"/>
    </source>
</evidence>
<comment type="similarity">
    <text evidence="1">Belongs to the metallo-beta-lactamase superfamily.</text>
</comment>
<dbReference type="OrthoDB" id="9803916at2"/>
<feature type="domain" description="Metallo-beta-lactamase" evidence="5">
    <location>
        <begin position="49"/>
        <end position="268"/>
    </location>
</feature>
<name>A0A318D9I2_9GAMM</name>
<protein>
    <submittedName>
        <fullName evidence="6">MBL fold hydrolase</fullName>
    </submittedName>
</protein>
<evidence type="ECO:0000259" key="5">
    <source>
        <dbReference type="SMART" id="SM00849"/>
    </source>
</evidence>
<dbReference type="InterPro" id="IPR036866">
    <property type="entry name" value="RibonucZ/Hydroxyglut_hydro"/>
</dbReference>
<evidence type="ECO:0000256" key="3">
    <source>
        <dbReference type="ARBA" id="ARBA00022801"/>
    </source>
</evidence>
<keyword evidence="7" id="KW-1185">Reference proteome</keyword>
<dbReference type="InterPro" id="IPR051013">
    <property type="entry name" value="MBL_superfamily_lactonases"/>
</dbReference>
<dbReference type="GO" id="GO:0046872">
    <property type="term" value="F:metal ion binding"/>
    <property type="evidence" value="ECO:0007669"/>
    <property type="project" value="UniProtKB-KW"/>
</dbReference>
<proteinExistence type="inferred from homology"/>
<dbReference type="Gene3D" id="3.60.15.10">
    <property type="entry name" value="Ribonuclease Z/Hydroxyacylglutathione hydrolase-like"/>
    <property type="match status" value="1"/>
</dbReference>
<evidence type="ECO:0000256" key="2">
    <source>
        <dbReference type="ARBA" id="ARBA00022723"/>
    </source>
</evidence>
<comment type="caution">
    <text evidence="6">The sequence shown here is derived from an EMBL/GenBank/DDBJ whole genome shotgun (WGS) entry which is preliminary data.</text>
</comment>
<dbReference type="RefSeq" id="WP_110201720.1">
    <property type="nucleotide sequence ID" value="NZ_QICH01000003.1"/>
</dbReference>
<reference evidence="6 7" key="1">
    <citation type="submission" date="2018-05" db="EMBL/GenBank/DDBJ databases">
        <title>Kangiella spongicola genome sequence.</title>
        <authorList>
            <person name="Maclea K.S."/>
            <person name="Goen A.E."/>
            <person name="Kelley C."/>
            <person name="Underriner A."/>
            <person name="Silverwood T."/>
            <person name="Trachtenberg A.M."/>
        </authorList>
    </citation>
    <scope>NUCLEOTIDE SEQUENCE [LARGE SCALE GENOMIC DNA]</scope>
    <source>
        <strain evidence="6 7">ATCC BAA-2076</strain>
    </source>
</reference>
<keyword evidence="3 6" id="KW-0378">Hydrolase</keyword>
<dbReference type="GO" id="GO:0016787">
    <property type="term" value="F:hydrolase activity"/>
    <property type="evidence" value="ECO:0007669"/>
    <property type="project" value="UniProtKB-KW"/>
</dbReference>